<dbReference type="InterPro" id="IPR001461">
    <property type="entry name" value="Aspartic_peptidase_A1"/>
</dbReference>
<dbReference type="InterPro" id="IPR034164">
    <property type="entry name" value="Pepsin-like_dom"/>
</dbReference>
<dbReference type="EMBL" id="KZ613816">
    <property type="protein sequence ID" value="PMD59415.1"/>
    <property type="molecule type" value="Genomic_DNA"/>
</dbReference>
<evidence type="ECO:0000256" key="3">
    <source>
        <dbReference type="SAM" id="Phobius"/>
    </source>
</evidence>
<feature type="compositionally biased region" description="Basic and acidic residues" evidence="2">
    <location>
        <begin position="577"/>
        <end position="599"/>
    </location>
</feature>
<evidence type="ECO:0000256" key="4">
    <source>
        <dbReference type="SAM" id="SignalP"/>
    </source>
</evidence>
<evidence type="ECO:0000256" key="1">
    <source>
        <dbReference type="ARBA" id="ARBA00007447"/>
    </source>
</evidence>
<dbReference type="GO" id="GO:0000324">
    <property type="term" value="C:fungal-type vacuole"/>
    <property type="evidence" value="ECO:0007669"/>
    <property type="project" value="TreeGrafter"/>
</dbReference>
<dbReference type="PANTHER" id="PTHR47966">
    <property type="entry name" value="BETA-SITE APP-CLEAVING ENZYME, ISOFORM A-RELATED"/>
    <property type="match status" value="1"/>
</dbReference>
<keyword evidence="3" id="KW-1133">Transmembrane helix</keyword>
<dbReference type="AlphaFoldDB" id="A0A2J6T8S0"/>
<sequence length="654" mass="70529">MRTLGKKLFYSLVLLNSVRGSGASYNEDGLEVELEKMDADNTTLAAPIIAVPSQHWEGVDGNWSTFEIRVGTPANVFRVLPVTSWQETWVIWGSAAGHCNVSAGVSPDCGDARGGLFDNNTSSTWENGQEQFLGLDEALGYDGEGQYGFDTVGIGYTNDTGPTLTHQVVSAIFSNSYWFGILGLGFQPSNLTGYGDPQASFADTLFSNGSISSKSWSYTAGAYYRLKSVYGNLIFGGYDASRFTPNGVVFTMTGDNLRDIVVTIRNITATTGQGNTTLMSTPEFAFIDSAVPELWLPVAVCQQFEKAFGLTLDQTSGLYLVNDTTHQNLMNMNPSITFTLANQKSGGSTIDIVLPYAAFYLDVKPPVLVNKTSHYFPIKPTSDNTLYTLGRAFLQEAYVTSHYESHTFNVSQCIFEDTVSPRVIALPPTLPPPGPGSSGSGSGSKHKKLSGGAIAGIVIGTLALLILLGALIFVCLRRRKRRPEPPSTPPVEIDTGKRIDQPASGQVSNYASEVDGQEKIEIQGNPIMIPQELQAEVPQAGPSYVRGVTEAGVLSPIREQKTPMAELGAEEGGLVEGHGKGYREQEDSPRSGDGERGLDHIVSPNSYTIPSSMGRGRPIRTSESPTVSEATQSTWSPNTLVQRRGSKFEERFGD</sequence>
<keyword evidence="3" id="KW-0812">Transmembrane</keyword>
<feature type="region of interest" description="Disordered" evidence="2">
    <location>
        <begin position="482"/>
        <end position="505"/>
    </location>
</feature>
<dbReference type="CDD" id="cd05471">
    <property type="entry name" value="pepsin_like"/>
    <property type="match status" value="1"/>
</dbReference>
<dbReference type="OrthoDB" id="4074350at2759"/>
<evidence type="ECO:0000256" key="2">
    <source>
        <dbReference type="SAM" id="MobiDB-lite"/>
    </source>
</evidence>
<dbReference type="InterPro" id="IPR021109">
    <property type="entry name" value="Peptidase_aspartic_dom_sf"/>
</dbReference>
<feature type="compositionally biased region" description="Polar residues" evidence="2">
    <location>
        <begin position="621"/>
        <end position="641"/>
    </location>
</feature>
<name>A0A2J6T8S0_9HELO</name>
<organism evidence="6 7">
    <name type="scientific">Hyaloscypha bicolor E</name>
    <dbReference type="NCBI Taxonomy" id="1095630"/>
    <lineage>
        <taxon>Eukaryota</taxon>
        <taxon>Fungi</taxon>
        <taxon>Dikarya</taxon>
        <taxon>Ascomycota</taxon>
        <taxon>Pezizomycotina</taxon>
        <taxon>Leotiomycetes</taxon>
        <taxon>Helotiales</taxon>
        <taxon>Hyaloscyphaceae</taxon>
        <taxon>Hyaloscypha</taxon>
        <taxon>Hyaloscypha bicolor</taxon>
    </lineage>
</organism>
<feature type="signal peptide" evidence="4">
    <location>
        <begin position="1"/>
        <end position="23"/>
    </location>
</feature>
<keyword evidence="6" id="KW-0645">Protease</keyword>
<feature type="transmembrane region" description="Helical" evidence="3">
    <location>
        <begin position="453"/>
        <end position="476"/>
    </location>
</feature>
<accession>A0A2J6T8S0</accession>
<evidence type="ECO:0000259" key="5">
    <source>
        <dbReference type="PROSITE" id="PS51767"/>
    </source>
</evidence>
<dbReference type="Pfam" id="PF00026">
    <property type="entry name" value="Asp"/>
    <property type="match status" value="1"/>
</dbReference>
<feature type="domain" description="Peptidase A1" evidence="5">
    <location>
        <begin position="64"/>
        <end position="411"/>
    </location>
</feature>
<protein>
    <submittedName>
        <fullName evidence="6">Acid protease</fullName>
    </submittedName>
</protein>
<feature type="chain" id="PRO_5014322086" evidence="4">
    <location>
        <begin position="24"/>
        <end position="654"/>
    </location>
</feature>
<evidence type="ECO:0000313" key="7">
    <source>
        <dbReference type="Proteomes" id="UP000235371"/>
    </source>
</evidence>
<dbReference type="GO" id="GO:0004190">
    <property type="term" value="F:aspartic-type endopeptidase activity"/>
    <property type="evidence" value="ECO:0007669"/>
    <property type="project" value="InterPro"/>
</dbReference>
<keyword evidence="3" id="KW-0472">Membrane</keyword>
<dbReference type="GeneID" id="36588415"/>
<dbReference type="PROSITE" id="PS51767">
    <property type="entry name" value="PEPTIDASE_A1"/>
    <property type="match status" value="1"/>
</dbReference>
<dbReference type="PRINTS" id="PR00792">
    <property type="entry name" value="PEPSIN"/>
</dbReference>
<feature type="region of interest" description="Disordered" evidence="2">
    <location>
        <begin position="574"/>
        <end position="654"/>
    </location>
</feature>
<dbReference type="SUPFAM" id="SSF50630">
    <property type="entry name" value="Acid proteases"/>
    <property type="match status" value="1"/>
</dbReference>
<keyword evidence="4" id="KW-0732">Signal</keyword>
<dbReference type="InParanoid" id="A0A2J6T8S0"/>
<gene>
    <name evidence="6" type="ORF">K444DRAFT_613385</name>
</gene>
<proteinExistence type="inferred from homology"/>
<keyword evidence="7" id="KW-1185">Reference proteome</keyword>
<keyword evidence="6" id="KW-0378">Hydrolase</keyword>
<dbReference type="Proteomes" id="UP000235371">
    <property type="component" value="Unassembled WGS sequence"/>
</dbReference>
<feature type="region of interest" description="Disordered" evidence="2">
    <location>
        <begin position="425"/>
        <end position="445"/>
    </location>
</feature>
<dbReference type="RefSeq" id="XP_024736319.1">
    <property type="nucleotide sequence ID" value="XM_024880338.1"/>
</dbReference>
<dbReference type="Gene3D" id="2.40.70.10">
    <property type="entry name" value="Acid Proteases"/>
    <property type="match status" value="2"/>
</dbReference>
<dbReference type="GO" id="GO:0006508">
    <property type="term" value="P:proteolysis"/>
    <property type="evidence" value="ECO:0007669"/>
    <property type="project" value="UniProtKB-KW"/>
</dbReference>
<evidence type="ECO:0000313" key="6">
    <source>
        <dbReference type="EMBL" id="PMD59415.1"/>
    </source>
</evidence>
<comment type="similarity">
    <text evidence="1">Belongs to the peptidase A1 family.</text>
</comment>
<dbReference type="PANTHER" id="PTHR47966:SF51">
    <property type="entry name" value="BETA-SITE APP-CLEAVING ENZYME, ISOFORM A-RELATED"/>
    <property type="match status" value="1"/>
</dbReference>
<dbReference type="STRING" id="1095630.A0A2J6T8S0"/>
<dbReference type="InterPro" id="IPR033121">
    <property type="entry name" value="PEPTIDASE_A1"/>
</dbReference>
<reference evidence="6 7" key="1">
    <citation type="submission" date="2016-04" db="EMBL/GenBank/DDBJ databases">
        <title>A degradative enzymes factory behind the ericoid mycorrhizal symbiosis.</title>
        <authorList>
            <consortium name="DOE Joint Genome Institute"/>
            <person name="Martino E."/>
            <person name="Morin E."/>
            <person name="Grelet G."/>
            <person name="Kuo A."/>
            <person name="Kohler A."/>
            <person name="Daghino S."/>
            <person name="Barry K."/>
            <person name="Choi C."/>
            <person name="Cichocki N."/>
            <person name="Clum A."/>
            <person name="Copeland A."/>
            <person name="Hainaut M."/>
            <person name="Haridas S."/>
            <person name="Labutti K."/>
            <person name="Lindquist E."/>
            <person name="Lipzen A."/>
            <person name="Khouja H.-R."/>
            <person name="Murat C."/>
            <person name="Ohm R."/>
            <person name="Olson A."/>
            <person name="Spatafora J."/>
            <person name="Veneault-Fourrey C."/>
            <person name="Henrissat B."/>
            <person name="Grigoriev I."/>
            <person name="Martin F."/>
            <person name="Perotto S."/>
        </authorList>
    </citation>
    <scope>NUCLEOTIDE SEQUENCE [LARGE SCALE GENOMIC DNA]</scope>
    <source>
        <strain evidence="6 7">E</strain>
    </source>
</reference>